<feature type="region of interest" description="Disordered" evidence="7">
    <location>
        <begin position="1"/>
        <end position="22"/>
    </location>
</feature>
<evidence type="ECO:0000256" key="7">
    <source>
        <dbReference type="SAM" id="MobiDB-lite"/>
    </source>
</evidence>
<dbReference type="GO" id="GO:0052855">
    <property type="term" value="F:ADP-dependent NAD(P)H-hydrate dehydratase activity"/>
    <property type="evidence" value="ECO:0007669"/>
    <property type="project" value="UniProtKB-UniRule"/>
</dbReference>
<dbReference type="SUPFAM" id="SSF53613">
    <property type="entry name" value="Ribokinase-like"/>
    <property type="match status" value="1"/>
</dbReference>
<dbReference type="Gene3D" id="3.40.1190.20">
    <property type="match status" value="1"/>
</dbReference>
<gene>
    <name evidence="6" type="primary">nnrD</name>
    <name evidence="9" type="ORF">Daura_11745</name>
</gene>
<comment type="catalytic activity">
    <reaction evidence="6">
        <text>(6S)-NADHX + ADP = AMP + phosphate + NADH + H(+)</text>
        <dbReference type="Rhea" id="RHEA:32223"/>
        <dbReference type="ChEBI" id="CHEBI:15378"/>
        <dbReference type="ChEBI" id="CHEBI:43474"/>
        <dbReference type="ChEBI" id="CHEBI:57945"/>
        <dbReference type="ChEBI" id="CHEBI:64074"/>
        <dbReference type="ChEBI" id="CHEBI:456215"/>
        <dbReference type="ChEBI" id="CHEBI:456216"/>
        <dbReference type="EC" id="4.2.1.136"/>
    </reaction>
</comment>
<dbReference type="InterPro" id="IPR000631">
    <property type="entry name" value="CARKD"/>
</dbReference>
<dbReference type="PROSITE" id="PS51383">
    <property type="entry name" value="YJEF_C_3"/>
    <property type="match status" value="1"/>
</dbReference>
<dbReference type="HAMAP" id="MF_01965">
    <property type="entry name" value="NADHX_dehydratase"/>
    <property type="match status" value="1"/>
</dbReference>
<dbReference type="GO" id="GO:0110051">
    <property type="term" value="P:metabolite repair"/>
    <property type="evidence" value="ECO:0007669"/>
    <property type="project" value="TreeGrafter"/>
</dbReference>
<comment type="caution">
    <text evidence="6">Lacks conserved residue(s) required for the propagation of feature annotation.</text>
</comment>
<dbReference type="AlphaFoldDB" id="A0A9Q9IN09"/>
<sequence length="292" mass="29407">MPTSEHTTITPGLLRDWPLRTGTTDKKDRGTVLVVGGSRSTPGAVLLAGVAALRAGAGRLQLAVTDSTATALSIAVPEAAVIGLPETSSGSVAGDAPKRLLDLAAEVDAVAIGPGLDDIDETESLLRAVLDALPAGAGVVLDAYALGALSRHPDLLEGRPQRFVLTPNVTEAGYLLGDPDSVGSDDDLTAVATAVASRCHAVVTVYGTVAAPDGRVWLEGSGDAGLGTSGSGDVLAGVVAGLLARGADPAQAACWGTWAHATSGQRLAPRHGRTGFLARELLDEVAYTLGTV</sequence>
<dbReference type="OrthoDB" id="9806925at2"/>
<dbReference type="EMBL" id="CP073767">
    <property type="protein sequence ID" value="UWZ56782.1"/>
    <property type="molecule type" value="Genomic_DNA"/>
</dbReference>
<evidence type="ECO:0000256" key="6">
    <source>
        <dbReference type="HAMAP-Rule" id="MF_01965"/>
    </source>
</evidence>
<dbReference type="PANTHER" id="PTHR12592:SF0">
    <property type="entry name" value="ATP-DEPENDENT (S)-NAD(P)H-HYDRATE DEHYDRATASE"/>
    <property type="match status" value="1"/>
</dbReference>
<keyword evidence="1 6" id="KW-0547">Nucleotide-binding</keyword>
<dbReference type="GO" id="GO:0052856">
    <property type="term" value="F:NAD(P)HX epimerase activity"/>
    <property type="evidence" value="ECO:0007669"/>
    <property type="project" value="TreeGrafter"/>
</dbReference>
<evidence type="ECO:0000256" key="1">
    <source>
        <dbReference type="ARBA" id="ARBA00022741"/>
    </source>
</evidence>
<protein>
    <recommendedName>
        <fullName evidence="6">ADP-dependent (S)-NAD(P)H-hydrate dehydratase</fullName>
        <ecNumber evidence="6">4.2.1.136</ecNumber>
    </recommendedName>
    <alternativeName>
        <fullName evidence="6">ADP-dependent NAD(P)HX dehydratase</fullName>
    </alternativeName>
</protein>
<evidence type="ECO:0000313" key="10">
    <source>
        <dbReference type="Proteomes" id="UP001058003"/>
    </source>
</evidence>
<comment type="cofactor">
    <cofactor evidence="6">
        <name>Mg(2+)</name>
        <dbReference type="ChEBI" id="CHEBI:18420"/>
    </cofactor>
</comment>
<keyword evidence="3 6" id="KW-0521">NADP</keyword>
<evidence type="ECO:0000256" key="2">
    <source>
        <dbReference type="ARBA" id="ARBA00022840"/>
    </source>
</evidence>
<dbReference type="InterPro" id="IPR029056">
    <property type="entry name" value="Ribokinase-like"/>
</dbReference>
<feature type="binding site" evidence="6">
    <location>
        <position position="232"/>
    </location>
    <ligand>
        <name>AMP</name>
        <dbReference type="ChEBI" id="CHEBI:456215"/>
    </ligand>
</feature>
<comment type="subunit">
    <text evidence="6">Homotetramer.</text>
</comment>
<dbReference type="RefSeq" id="WP_033361129.1">
    <property type="nucleotide sequence ID" value="NZ_CP073767.1"/>
</dbReference>
<dbReference type="GO" id="GO:0046496">
    <property type="term" value="P:nicotinamide nucleotide metabolic process"/>
    <property type="evidence" value="ECO:0007669"/>
    <property type="project" value="UniProtKB-UniRule"/>
</dbReference>
<reference evidence="9" key="1">
    <citation type="submission" date="2021-04" db="EMBL/GenBank/DDBJ databases">
        <title>Dactylosporangium aurantiacum NRRL B-8018 full assembly.</title>
        <authorList>
            <person name="Hartkoorn R.C."/>
            <person name="Beaudoing E."/>
            <person name="Hot D."/>
        </authorList>
    </citation>
    <scope>NUCLEOTIDE SEQUENCE</scope>
    <source>
        <strain evidence="9">NRRL B-8018</strain>
    </source>
</reference>
<dbReference type="PANTHER" id="PTHR12592">
    <property type="entry name" value="ATP-DEPENDENT (S)-NAD(P)H-HYDRATE DEHYDRATASE FAMILY MEMBER"/>
    <property type="match status" value="1"/>
</dbReference>
<keyword evidence="5 6" id="KW-0456">Lyase</keyword>
<feature type="compositionally biased region" description="Polar residues" evidence="7">
    <location>
        <begin position="1"/>
        <end position="10"/>
    </location>
</feature>
<dbReference type="KEGG" id="daur:Daura_11745"/>
<comment type="function">
    <text evidence="6">Catalyzes the dehydration of the S-form of NAD(P)HX at the expense of ADP, which is converted to AMP. Together with NAD(P)HX epimerase, which catalyzes the epimerization of the S- and R-forms, the enzyme allows the repair of both epimers of NAD(P)HX, a damaged form of NAD(P)H that is a result of enzymatic or heat-dependent hydration.</text>
</comment>
<dbReference type="Pfam" id="PF01256">
    <property type="entry name" value="Carb_kinase"/>
    <property type="match status" value="1"/>
</dbReference>
<comment type="catalytic activity">
    <reaction evidence="6">
        <text>(6S)-NADPHX + ADP = AMP + phosphate + NADPH + H(+)</text>
        <dbReference type="Rhea" id="RHEA:32235"/>
        <dbReference type="ChEBI" id="CHEBI:15378"/>
        <dbReference type="ChEBI" id="CHEBI:43474"/>
        <dbReference type="ChEBI" id="CHEBI:57783"/>
        <dbReference type="ChEBI" id="CHEBI:64076"/>
        <dbReference type="ChEBI" id="CHEBI:456215"/>
        <dbReference type="ChEBI" id="CHEBI:456216"/>
        <dbReference type="EC" id="4.2.1.136"/>
    </reaction>
</comment>
<keyword evidence="10" id="KW-1185">Reference proteome</keyword>
<evidence type="ECO:0000256" key="4">
    <source>
        <dbReference type="ARBA" id="ARBA00023027"/>
    </source>
</evidence>
<dbReference type="Proteomes" id="UP001058003">
    <property type="component" value="Chromosome"/>
</dbReference>
<organism evidence="9 10">
    <name type="scientific">Dactylosporangium aurantiacum</name>
    <dbReference type="NCBI Taxonomy" id="35754"/>
    <lineage>
        <taxon>Bacteria</taxon>
        <taxon>Bacillati</taxon>
        <taxon>Actinomycetota</taxon>
        <taxon>Actinomycetes</taxon>
        <taxon>Micromonosporales</taxon>
        <taxon>Micromonosporaceae</taxon>
        <taxon>Dactylosporangium</taxon>
    </lineage>
</organism>
<dbReference type="NCBIfam" id="TIGR00196">
    <property type="entry name" value="yjeF_cterm"/>
    <property type="match status" value="1"/>
</dbReference>
<evidence type="ECO:0000256" key="5">
    <source>
        <dbReference type="ARBA" id="ARBA00023239"/>
    </source>
</evidence>
<feature type="binding site" evidence="6">
    <location>
        <position position="115"/>
    </location>
    <ligand>
        <name>(6S)-NADPHX</name>
        <dbReference type="ChEBI" id="CHEBI:64076"/>
    </ligand>
</feature>
<keyword evidence="2 6" id="KW-0067">ATP-binding</keyword>
<evidence type="ECO:0000256" key="3">
    <source>
        <dbReference type="ARBA" id="ARBA00022857"/>
    </source>
</evidence>
<evidence type="ECO:0000259" key="8">
    <source>
        <dbReference type="PROSITE" id="PS51383"/>
    </source>
</evidence>
<name>A0A9Q9IN09_9ACTN</name>
<dbReference type="EC" id="4.2.1.136" evidence="6"/>
<accession>A0A9Q9IN09</accession>
<comment type="similarity">
    <text evidence="6">Belongs to the NnrD/CARKD family.</text>
</comment>
<feature type="binding site" evidence="6">
    <location>
        <position position="233"/>
    </location>
    <ligand>
        <name>(6S)-NADPHX</name>
        <dbReference type="ChEBI" id="CHEBI:64076"/>
    </ligand>
</feature>
<dbReference type="GO" id="GO:0005524">
    <property type="term" value="F:ATP binding"/>
    <property type="evidence" value="ECO:0007669"/>
    <property type="project" value="UniProtKB-KW"/>
</dbReference>
<feature type="domain" description="YjeF C-terminal" evidence="8">
    <location>
        <begin position="9"/>
        <end position="292"/>
    </location>
</feature>
<dbReference type="CDD" id="cd01171">
    <property type="entry name" value="YXKO-related"/>
    <property type="match status" value="1"/>
</dbReference>
<keyword evidence="4 6" id="KW-0520">NAD</keyword>
<feature type="binding site" evidence="6">
    <location>
        <position position="44"/>
    </location>
    <ligand>
        <name>(6S)-NADPHX</name>
        <dbReference type="ChEBI" id="CHEBI:64076"/>
    </ligand>
</feature>
<proteinExistence type="inferred from homology"/>
<evidence type="ECO:0000313" key="9">
    <source>
        <dbReference type="EMBL" id="UWZ56782.1"/>
    </source>
</evidence>